<sequence>MGITHHRKVQVEYWRLSEKSSRLGGIGGVIRNHNGDWIIGFISREAHVDPVLAEIRTLKQGLLMAINHNLKPLDINTDSSQLITYLNHHNYHYSNLTLECRSLMVKLGATTPTHIFREQNQLADKLSKEGNNYTTFGHPTFWTTSPPFVTKLV</sequence>
<proteinExistence type="predicted"/>
<dbReference type="InterPro" id="IPR044730">
    <property type="entry name" value="RNase_H-like_dom_plant"/>
</dbReference>
<dbReference type="GO" id="GO:0004523">
    <property type="term" value="F:RNA-DNA hybrid ribonuclease activity"/>
    <property type="evidence" value="ECO:0007669"/>
    <property type="project" value="InterPro"/>
</dbReference>
<accession>A0AAV9KKK1</accession>
<evidence type="ECO:0000313" key="3">
    <source>
        <dbReference type="Proteomes" id="UP001311915"/>
    </source>
</evidence>
<name>A0AAV9KKK1_9SOLN</name>
<dbReference type="InterPro" id="IPR053151">
    <property type="entry name" value="RNase_H-like"/>
</dbReference>
<protein>
    <recommendedName>
        <fullName evidence="1">RNase H type-1 domain-containing protein</fullName>
    </recommendedName>
</protein>
<dbReference type="PANTHER" id="PTHR47723:SF23">
    <property type="entry name" value="REVERSE TRANSCRIPTASE-LIKE PROTEIN"/>
    <property type="match status" value="1"/>
</dbReference>
<dbReference type="Gene3D" id="3.30.420.10">
    <property type="entry name" value="Ribonuclease H-like superfamily/Ribonuclease H"/>
    <property type="match status" value="1"/>
</dbReference>
<dbReference type="PANTHER" id="PTHR47723">
    <property type="entry name" value="OS05G0353850 PROTEIN"/>
    <property type="match status" value="1"/>
</dbReference>
<dbReference type="SUPFAM" id="SSF53098">
    <property type="entry name" value="Ribonuclease H-like"/>
    <property type="match status" value="1"/>
</dbReference>
<evidence type="ECO:0000259" key="1">
    <source>
        <dbReference type="Pfam" id="PF13456"/>
    </source>
</evidence>
<dbReference type="CDD" id="cd06222">
    <property type="entry name" value="RNase_H_like"/>
    <property type="match status" value="1"/>
</dbReference>
<evidence type="ECO:0000313" key="2">
    <source>
        <dbReference type="EMBL" id="KAK4713627.1"/>
    </source>
</evidence>
<dbReference type="AlphaFoldDB" id="A0AAV9KKK1"/>
<comment type="caution">
    <text evidence="2">The sequence shown here is derived from an EMBL/GenBank/DDBJ whole genome shotgun (WGS) entry which is preliminary data.</text>
</comment>
<dbReference type="InterPro" id="IPR002156">
    <property type="entry name" value="RNaseH_domain"/>
</dbReference>
<feature type="domain" description="RNase H type-1" evidence="1">
    <location>
        <begin position="19"/>
        <end position="129"/>
    </location>
</feature>
<dbReference type="Proteomes" id="UP001311915">
    <property type="component" value="Unassembled WGS sequence"/>
</dbReference>
<reference evidence="2 3" key="1">
    <citation type="submission" date="2023-10" db="EMBL/GenBank/DDBJ databases">
        <title>Genome-Wide Identification Analysis in wild type Solanum Pinnatisectum Reveals Some Genes Defensing Phytophthora Infestans.</title>
        <authorList>
            <person name="Sun C."/>
        </authorList>
    </citation>
    <scope>NUCLEOTIDE SEQUENCE [LARGE SCALE GENOMIC DNA]</scope>
    <source>
        <strain evidence="2">LQN</strain>
        <tissue evidence="2">Leaf</tissue>
    </source>
</reference>
<dbReference type="GO" id="GO:0003676">
    <property type="term" value="F:nucleic acid binding"/>
    <property type="evidence" value="ECO:0007669"/>
    <property type="project" value="InterPro"/>
</dbReference>
<dbReference type="Pfam" id="PF13456">
    <property type="entry name" value="RVT_3"/>
    <property type="match status" value="1"/>
</dbReference>
<gene>
    <name evidence="2" type="ORF">R3W88_019534</name>
</gene>
<keyword evidence="3" id="KW-1185">Reference proteome</keyword>
<dbReference type="EMBL" id="JAWPEI010000010">
    <property type="protein sequence ID" value="KAK4713627.1"/>
    <property type="molecule type" value="Genomic_DNA"/>
</dbReference>
<dbReference type="InterPro" id="IPR036397">
    <property type="entry name" value="RNaseH_sf"/>
</dbReference>
<dbReference type="InterPro" id="IPR012337">
    <property type="entry name" value="RNaseH-like_sf"/>
</dbReference>
<organism evidence="2 3">
    <name type="scientific">Solanum pinnatisectum</name>
    <name type="common">tansyleaf nightshade</name>
    <dbReference type="NCBI Taxonomy" id="50273"/>
    <lineage>
        <taxon>Eukaryota</taxon>
        <taxon>Viridiplantae</taxon>
        <taxon>Streptophyta</taxon>
        <taxon>Embryophyta</taxon>
        <taxon>Tracheophyta</taxon>
        <taxon>Spermatophyta</taxon>
        <taxon>Magnoliopsida</taxon>
        <taxon>eudicotyledons</taxon>
        <taxon>Gunneridae</taxon>
        <taxon>Pentapetalae</taxon>
        <taxon>asterids</taxon>
        <taxon>lamiids</taxon>
        <taxon>Solanales</taxon>
        <taxon>Solanaceae</taxon>
        <taxon>Solanoideae</taxon>
        <taxon>Solaneae</taxon>
        <taxon>Solanum</taxon>
    </lineage>
</organism>